<dbReference type="KEGG" id="qso:IRL76_13540"/>
<evidence type="ECO:0000313" key="1">
    <source>
        <dbReference type="EMBL" id="QPC98836.1"/>
    </source>
</evidence>
<reference evidence="1 2" key="1">
    <citation type="submission" date="2020-11" db="EMBL/GenBank/DDBJ databases">
        <title>The genome sequence of Erythrobacter sp. 6D36.</title>
        <authorList>
            <person name="Liu Y."/>
        </authorList>
    </citation>
    <scope>NUCLEOTIDE SEQUENCE [LARGE SCALE GENOMIC DNA]</scope>
    <source>
        <strain evidence="1 2">6D36</strain>
    </source>
</reference>
<keyword evidence="2" id="KW-1185">Reference proteome</keyword>
<dbReference type="EMBL" id="CP064654">
    <property type="protein sequence ID" value="QPC98836.1"/>
    <property type="molecule type" value="Genomic_DNA"/>
</dbReference>
<sequence length="375" mass="41083">MADAPLEYVLVELAGGKRPDAAFGEWDALDLRAAEHRVQPLLHRLHGQDEAIPVQVRDNWAQAYRASAVEALLQRRELLGIAGLFAQHDVPFLALKGSWLAWHAWPEPALRPLRDLDLFLPGTSALDAYALLLAEGWRHDADDGPGPLGAKGWLARFKALPPPTSPGGVVVDLHARLWDDDGRTPPQPADLFVHAACDPDHPALRYPGPVDQLMHLAVHAGFHRFDGGPLMLVDFAHLVSRHRFDWQTVWARAGTEGWLAHLALCLAGARRWAGIDAPWPDLPVEIPGDLVEHLPLLLAKPLEAREDDIASAKAARSSLTLGAKIRRALARRERHESLGDYLGWAGRQAAGVLRSTFGASDRMAAIAAIDDFLES</sequence>
<protein>
    <submittedName>
        <fullName evidence="1">Nucleotidyltransferase family protein</fullName>
    </submittedName>
</protein>
<dbReference type="Pfam" id="PF14907">
    <property type="entry name" value="NTP_transf_5"/>
    <property type="match status" value="1"/>
</dbReference>
<proteinExistence type="predicted"/>
<keyword evidence="1" id="KW-0808">Transferase</keyword>
<dbReference type="Proteomes" id="UP000594459">
    <property type="component" value="Chromosome"/>
</dbReference>
<dbReference type="GO" id="GO:0016740">
    <property type="term" value="F:transferase activity"/>
    <property type="evidence" value="ECO:0007669"/>
    <property type="project" value="UniProtKB-KW"/>
</dbReference>
<dbReference type="RefSeq" id="WP_200981840.1">
    <property type="nucleotide sequence ID" value="NZ_CP064654.1"/>
</dbReference>
<dbReference type="InterPro" id="IPR039498">
    <property type="entry name" value="NTP_transf_5"/>
</dbReference>
<evidence type="ECO:0000313" key="2">
    <source>
        <dbReference type="Proteomes" id="UP000594459"/>
    </source>
</evidence>
<organism evidence="1 2">
    <name type="scientific">Qipengyuania soli</name>
    <dbReference type="NCBI Taxonomy" id="2782568"/>
    <lineage>
        <taxon>Bacteria</taxon>
        <taxon>Pseudomonadati</taxon>
        <taxon>Pseudomonadota</taxon>
        <taxon>Alphaproteobacteria</taxon>
        <taxon>Sphingomonadales</taxon>
        <taxon>Erythrobacteraceae</taxon>
        <taxon>Qipengyuania</taxon>
    </lineage>
</organism>
<gene>
    <name evidence="1" type="ORF">IRL76_13540</name>
</gene>
<name>A0A7S8IVI0_9SPHN</name>
<accession>A0A7S8IVI0</accession>
<dbReference type="AlphaFoldDB" id="A0A7S8IVI0"/>